<dbReference type="Gene3D" id="2.60.120.10">
    <property type="entry name" value="Jelly Rolls"/>
    <property type="match status" value="1"/>
</dbReference>
<protein>
    <submittedName>
        <fullName evidence="3">Cupin</fullName>
    </submittedName>
</protein>
<dbReference type="InterPro" id="IPR014710">
    <property type="entry name" value="RmlC-like_jellyroll"/>
</dbReference>
<organism evidence="3 4">
    <name type="scientific">Actinacidiphila oryziradicis</name>
    <dbReference type="NCBI Taxonomy" id="2571141"/>
    <lineage>
        <taxon>Bacteria</taxon>
        <taxon>Bacillati</taxon>
        <taxon>Actinomycetota</taxon>
        <taxon>Actinomycetes</taxon>
        <taxon>Kitasatosporales</taxon>
        <taxon>Streptomycetaceae</taxon>
        <taxon>Actinacidiphila</taxon>
    </lineage>
</organism>
<evidence type="ECO:0000313" key="4">
    <source>
        <dbReference type="Proteomes" id="UP000305778"/>
    </source>
</evidence>
<proteinExistence type="predicted"/>
<dbReference type="OrthoDB" id="9793147at2"/>
<name>A0A4U0S2B1_9ACTN</name>
<sequence>MESDVQPELKDEHEFFDADELPWTDAEGAPGVSERVLSSTPSGDGAELTRLARWAPGLDTSAAGVIRHAYYEEVYLLEGELEDLTLGRTFTAGHYASRPPGMPHGPYRTSTGCVMLEIRHRPR</sequence>
<gene>
    <name evidence="3" type="ORF">FCI23_53180</name>
</gene>
<evidence type="ECO:0000313" key="3">
    <source>
        <dbReference type="EMBL" id="TJZ94684.1"/>
    </source>
</evidence>
<dbReference type="SUPFAM" id="SSF51182">
    <property type="entry name" value="RmlC-like cupins"/>
    <property type="match status" value="1"/>
</dbReference>
<feature type="region of interest" description="Disordered" evidence="1">
    <location>
        <begin position="1"/>
        <end position="44"/>
    </location>
</feature>
<accession>A0A4U0S2B1</accession>
<keyword evidence="4" id="KW-1185">Reference proteome</keyword>
<dbReference type="EMBL" id="SUMC01000206">
    <property type="protein sequence ID" value="TJZ94684.1"/>
    <property type="molecule type" value="Genomic_DNA"/>
</dbReference>
<evidence type="ECO:0000259" key="2">
    <source>
        <dbReference type="Pfam" id="PF12973"/>
    </source>
</evidence>
<comment type="caution">
    <text evidence="3">The sequence shown here is derived from an EMBL/GenBank/DDBJ whole genome shotgun (WGS) entry which is preliminary data.</text>
</comment>
<dbReference type="Pfam" id="PF12973">
    <property type="entry name" value="Cupin_7"/>
    <property type="match status" value="1"/>
</dbReference>
<evidence type="ECO:0000256" key="1">
    <source>
        <dbReference type="SAM" id="MobiDB-lite"/>
    </source>
</evidence>
<dbReference type="AlphaFoldDB" id="A0A4U0S2B1"/>
<feature type="domain" description="ChrR-like cupin" evidence="2">
    <location>
        <begin position="14"/>
        <end position="116"/>
    </location>
</feature>
<dbReference type="InterPro" id="IPR025979">
    <property type="entry name" value="ChrR-like_cupin_dom"/>
</dbReference>
<dbReference type="Proteomes" id="UP000305778">
    <property type="component" value="Unassembled WGS sequence"/>
</dbReference>
<dbReference type="InterPro" id="IPR011051">
    <property type="entry name" value="RmlC_Cupin_sf"/>
</dbReference>
<reference evidence="3 4" key="1">
    <citation type="submission" date="2019-04" db="EMBL/GenBank/DDBJ databases">
        <title>Streptomyces oryziradicis sp. nov., a novel actinomycete isolated from rhizosphere soil of rice (Oryza sativa L.).</title>
        <authorList>
            <person name="Li C."/>
        </authorList>
    </citation>
    <scope>NUCLEOTIDE SEQUENCE [LARGE SCALE GENOMIC DNA]</scope>
    <source>
        <strain evidence="3 4">NEAU-C40</strain>
    </source>
</reference>
<feature type="compositionally biased region" description="Basic and acidic residues" evidence="1">
    <location>
        <begin position="7"/>
        <end position="16"/>
    </location>
</feature>